<feature type="transmembrane region" description="Helical" evidence="2">
    <location>
        <begin position="101"/>
        <end position="120"/>
    </location>
</feature>
<dbReference type="Proteomes" id="UP000314616">
    <property type="component" value="Chromosome"/>
</dbReference>
<sequence>MVDVGDDGDVSQIGAHRHTQSSFHGEGGPSAHGRATHPSLPARAGRHVPRRQTAILRRIADSGHPCLYGCARSHVRGPGGAFGEDEPMGPTVVFRPDSSRVYAVICWVVAAAVLVAFAVNGGVGELVRYGALPLAVAAFGWAVFWRPFVEVGPDGVTLANVVRTVVVPWGAIDAVETRWGVRLRTAAGAFGAWAAPARAGFGRSRSLREAENLPDRLFRGSGTVSASGDAAAVGSVIEDRLGRRDRLARTGARGTAQVGLDGSGQAGPRQTGRAGSDPAPRARVNIPEVLALGVTVALAVVSLVVPV</sequence>
<protein>
    <submittedName>
        <fullName evidence="4">PH domain-containing protein</fullName>
    </submittedName>
</protein>
<dbReference type="AlphaFoldDB" id="A0A5B8C0E6"/>
<feature type="domain" description="Low molecular weight protein antigen 6 PH" evidence="3">
    <location>
        <begin position="146"/>
        <end position="195"/>
    </location>
</feature>
<accession>A0A5B8C0E6</accession>
<feature type="region of interest" description="Disordered" evidence="1">
    <location>
        <begin position="1"/>
        <end position="48"/>
    </location>
</feature>
<evidence type="ECO:0000256" key="1">
    <source>
        <dbReference type="SAM" id="MobiDB-lite"/>
    </source>
</evidence>
<dbReference type="Pfam" id="PF10756">
    <property type="entry name" value="bPH_6"/>
    <property type="match status" value="1"/>
</dbReference>
<feature type="transmembrane region" description="Helical" evidence="2">
    <location>
        <begin position="126"/>
        <end position="145"/>
    </location>
</feature>
<evidence type="ECO:0000256" key="2">
    <source>
        <dbReference type="SAM" id="Phobius"/>
    </source>
</evidence>
<evidence type="ECO:0000313" key="5">
    <source>
        <dbReference type="Proteomes" id="UP000314616"/>
    </source>
</evidence>
<dbReference type="OrthoDB" id="5148800at2"/>
<organism evidence="4 5">
    <name type="scientific">Georgenia yuyongxinii</name>
    <dbReference type="NCBI Taxonomy" id="2589797"/>
    <lineage>
        <taxon>Bacteria</taxon>
        <taxon>Bacillati</taxon>
        <taxon>Actinomycetota</taxon>
        <taxon>Actinomycetes</taxon>
        <taxon>Micrococcales</taxon>
        <taxon>Bogoriellaceae</taxon>
        <taxon>Georgenia</taxon>
    </lineage>
</organism>
<proteinExistence type="predicted"/>
<reference evidence="4 5" key="1">
    <citation type="submission" date="2019-05" db="EMBL/GenBank/DDBJ databases">
        <title>Georgenia *** sp. nov., and Georgenia *** sp. nov., isolated from the intestinal contents of plateau pika (Ochotona curzoniae) in the Qinghai-Tibet plateau of China.</title>
        <authorList>
            <person name="Tian Z."/>
        </authorList>
    </citation>
    <scope>NUCLEOTIDE SEQUENCE [LARGE SCALE GENOMIC DNA]</scope>
    <source>
        <strain evidence="4 5">Z443</strain>
    </source>
</reference>
<keyword evidence="2" id="KW-0472">Membrane</keyword>
<keyword evidence="2" id="KW-1133">Transmembrane helix</keyword>
<dbReference type="EMBL" id="CP040915">
    <property type="protein sequence ID" value="QDC24004.1"/>
    <property type="molecule type" value="Genomic_DNA"/>
</dbReference>
<feature type="region of interest" description="Disordered" evidence="1">
    <location>
        <begin position="252"/>
        <end position="281"/>
    </location>
</feature>
<gene>
    <name evidence="4" type="ORF">FE374_04605</name>
</gene>
<evidence type="ECO:0000259" key="3">
    <source>
        <dbReference type="Pfam" id="PF10756"/>
    </source>
</evidence>
<keyword evidence="2" id="KW-0812">Transmembrane</keyword>
<name>A0A5B8C0E6_9MICO</name>
<evidence type="ECO:0000313" key="4">
    <source>
        <dbReference type="EMBL" id="QDC24004.1"/>
    </source>
</evidence>
<dbReference type="InterPro" id="IPR019692">
    <property type="entry name" value="CFP-6_PH"/>
</dbReference>
<dbReference type="KEGG" id="gyu:FE374_04605"/>